<evidence type="ECO:0000256" key="5">
    <source>
        <dbReference type="ARBA" id="ARBA00022801"/>
    </source>
</evidence>
<accession>A0A7K7TH59</accession>
<evidence type="ECO:0000256" key="4">
    <source>
        <dbReference type="ARBA" id="ARBA00022670"/>
    </source>
</evidence>
<keyword evidence="6 8" id="KW-0720">Serine protease</keyword>
<dbReference type="PANTHER" id="PTHR24252:SF8">
    <property type="entry name" value="ACROSIN"/>
    <property type="match status" value="1"/>
</dbReference>
<keyword evidence="4 8" id="KW-0645">Protease</keyword>
<comment type="catalytic activity">
    <reaction evidence="1">
        <text>Preferential cleavage: Arg-|-Xaa, Lys-|-Xaa.</text>
        <dbReference type="EC" id="3.4.21.10"/>
    </reaction>
</comment>
<dbReference type="InterPro" id="IPR033116">
    <property type="entry name" value="TRYPSIN_SER"/>
</dbReference>
<feature type="non-terminal residue" evidence="10">
    <location>
        <position position="1"/>
    </location>
</feature>
<dbReference type="SMART" id="SM00020">
    <property type="entry name" value="Tryp_SPc"/>
    <property type="match status" value="1"/>
</dbReference>
<feature type="non-terminal residue" evidence="10">
    <location>
        <position position="259"/>
    </location>
</feature>
<reference evidence="10 11" key="1">
    <citation type="submission" date="2019-09" db="EMBL/GenBank/DDBJ databases">
        <title>Bird 10,000 Genomes (B10K) Project - Family phase.</title>
        <authorList>
            <person name="Zhang G."/>
        </authorList>
    </citation>
    <scope>NUCLEOTIDE SEQUENCE [LARGE SCALE GENOMIC DNA]</scope>
    <source>
        <strain evidence="10">B10K-DU-030-41</strain>
        <tissue evidence="10">Muscle</tissue>
    </source>
</reference>
<name>A0A7K7TH59_9TYRA</name>
<evidence type="ECO:0000256" key="6">
    <source>
        <dbReference type="ARBA" id="ARBA00022825"/>
    </source>
</evidence>
<dbReference type="EC" id="3.4.21.10" evidence="2"/>
<dbReference type="InterPro" id="IPR001254">
    <property type="entry name" value="Trypsin_dom"/>
</dbReference>
<dbReference type="InterPro" id="IPR018114">
    <property type="entry name" value="TRYPSIN_HIS"/>
</dbReference>
<dbReference type="PROSITE" id="PS00134">
    <property type="entry name" value="TRYPSIN_HIS"/>
    <property type="match status" value="1"/>
</dbReference>
<feature type="domain" description="Peptidase S1" evidence="9">
    <location>
        <begin position="24"/>
        <end position="259"/>
    </location>
</feature>
<comment type="caution">
    <text evidence="10">The sequence shown here is derived from an EMBL/GenBank/DDBJ whole genome shotgun (WGS) entry which is preliminary data.</text>
</comment>
<dbReference type="AlphaFoldDB" id="A0A7K7TH59"/>
<proteinExistence type="predicted"/>
<dbReference type="Pfam" id="PF00089">
    <property type="entry name" value="Trypsin"/>
    <property type="match status" value="1"/>
</dbReference>
<evidence type="ECO:0000313" key="10">
    <source>
        <dbReference type="EMBL" id="NXA16169.1"/>
    </source>
</evidence>
<evidence type="ECO:0000313" key="11">
    <source>
        <dbReference type="Proteomes" id="UP000589485"/>
    </source>
</evidence>
<dbReference type="OrthoDB" id="6339452at2759"/>
<dbReference type="EMBL" id="VZSY01003639">
    <property type="protein sequence ID" value="NXA16169.1"/>
    <property type="molecule type" value="Genomic_DNA"/>
</dbReference>
<dbReference type="GO" id="GO:0006508">
    <property type="term" value="P:proteolysis"/>
    <property type="evidence" value="ECO:0007669"/>
    <property type="project" value="UniProtKB-KW"/>
</dbReference>
<evidence type="ECO:0000256" key="1">
    <source>
        <dbReference type="ARBA" id="ARBA00001656"/>
    </source>
</evidence>
<dbReference type="PROSITE" id="PS00135">
    <property type="entry name" value="TRYPSIN_SER"/>
    <property type="match status" value="1"/>
</dbReference>
<dbReference type="GO" id="GO:0007340">
    <property type="term" value="P:acrosome reaction"/>
    <property type="evidence" value="ECO:0007669"/>
    <property type="project" value="TreeGrafter"/>
</dbReference>
<evidence type="ECO:0000256" key="7">
    <source>
        <dbReference type="ARBA" id="ARBA00023157"/>
    </source>
</evidence>
<dbReference type="InterPro" id="IPR001314">
    <property type="entry name" value="Peptidase_S1A"/>
</dbReference>
<keyword evidence="5 8" id="KW-0378">Hydrolase</keyword>
<evidence type="ECO:0000256" key="8">
    <source>
        <dbReference type="RuleBase" id="RU363034"/>
    </source>
</evidence>
<dbReference type="Proteomes" id="UP000589485">
    <property type="component" value="Unassembled WGS sequence"/>
</dbReference>
<dbReference type="InterPro" id="IPR043504">
    <property type="entry name" value="Peptidase_S1_PA_chymotrypsin"/>
</dbReference>
<gene>
    <name evidence="10" type="primary">Acr_6</name>
    <name evidence="10" type="ORF">SAPAEN_R12245</name>
</gene>
<dbReference type="PROSITE" id="PS50240">
    <property type="entry name" value="TRYPSIN_DOM"/>
    <property type="match status" value="1"/>
</dbReference>
<evidence type="ECO:0000256" key="3">
    <source>
        <dbReference type="ARBA" id="ARBA00017161"/>
    </source>
</evidence>
<protein>
    <recommendedName>
        <fullName evidence="3">Acrosin</fullName>
        <ecNumber evidence="2">3.4.21.10</ecNumber>
    </recommendedName>
</protein>
<dbReference type="PRINTS" id="PR00722">
    <property type="entry name" value="CHYMOTRYPSIN"/>
</dbReference>
<evidence type="ECO:0000256" key="2">
    <source>
        <dbReference type="ARBA" id="ARBA00012050"/>
    </source>
</evidence>
<evidence type="ECO:0000259" key="9">
    <source>
        <dbReference type="PROSITE" id="PS50240"/>
    </source>
</evidence>
<dbReference type="FunFam" id="2.40.10.10:FF:000003">
    <property type="entry name" value="Transmembrane serine protease 3"/>
    <property type="match status" value="1"/>
</dbReference>
<keyword evidence="7" id="KW-1015">Disulfide bond</keyword>
<dbReference type="Gene3D" id="2.40.10.10">
    <property type="entry name" value="Trypsin-like serine proteases"/>
    <property type="match status" value="2"/>
</dbReference>
<keyword evidence="11" id="KW-1185">Reference proteome</keyword>
<dbReference type="PANTHER" id="PTHR24252">
    <property type="entry name" value="ACROSIN-RELATED"/>
    <property type="match status" value="1"/>
</dbReference>
<dbReference type="GO" id="GO:0004252">
    <property type="term" value="F:serine-type endopeptidase activity"/>
    <property type="evidence" value="ECO:0007669"/>
    <property type="project" value="InterPro"/>
</dbReference>
<sequence length="259" mass="29002">GICGLRPMVYEYEFLDDDESNTRVVGGADAKPGAWPWLVSIKHPLVPGTRHLCGGSLINANWVLTAAHCFDLVRNISRLYLVIGATQLTKPGQWAQLRRIKQLRLHENYNKNHMSNDIALIELNRPVRCGAYIQVGCLPDPMLRVSELETCYVAGWGATTARSQRSSDLLQEARVHLINVQLCNSSQWYAGKIHSHNLCAGYPEGKIDTCQGDSGGPLMCQDKDADFFWLVGVTSWGKGCARKKRPGVYTSTQYFYDWI</sequence>
<dbReference type="InterPro" id="IPR009003">
    <property type="entry name" value="Peptidase_S1_PA"/>
</dbReference>
<dbReference type="CDD" id="cd00190">
    <property type="entry name" value="Tryp_SPc"/>
    <property type="match status" value="1"/>
</dbReference>
<dbReference type="SUPFAM" id="SSF50494">
    <property type="entry name" value="Trypsin-like serine proteases"/>
    <property type="match status" value="1"/>
</dbReference>
<organism evidence="10 11">
    <name type="scientific">Sapayoa aenigma</name>
    <name type="common">broad-billed sapayoa</name>
    <dbReference type="NCBI Taxonomy" id="239371"/>
    <lineage>
        <taxon>Eukaryota</taxon>
        <taxon>Metazoa</taxon>
        <taxon>Chordata</taxon>
        <taxon>Craniata</taxon>
        <taxon>Vertebrata</taxon>
        <taxon>Euteleostomi</taxon>
        <taxon>Archelosauria</taxon>
        <taxon>Archosauria</taxon>
        <taxon>Dinosauria</taxon>
        <taxon>Saurischia</taxon>
        <taxon>Theropoda</taxon>
        <taxon>Coelurosauria</taxon>
        <taxon>Aves</taxon>
        <taxon>Neognathae</taxon>
        <taxon>Neoaves</taxon>
        <taxon>Telluraves</taxon>
        <taxon>Australaves</taxon>
        <taxon>Passeriformes</taxon>
        <taxon>Tyrannidae</taxon>
        <taxon>Sapayoa</taxon>
    </lineage>
</organism>